<dbReference type="RefSeq" id="WP_091915634.1">
    <property type="nucleotide sequence ID" value="NZ_FOIQ01000003.1"/>
</dbReference>
<name>A0A1I0NZ11_9BACT</name>
<organism evidence="2 3">
    <name type="scientific">Prevotella aff. ruminicola Tc2-24</name>
    <dbReference type="NCBI Taxonomy" id="81582"/>
    <lineage>
        <taxon>Bacteria</taxon>
        <taxon>Pseudomonadati</taxon>
        <taxon>Bacteroidota</taxon>
        <taxon>Bacteroidia</taxon>
        <taxon>Bacteroidales</taxon>
        <taxon>Prevotellaceae</taxon>
        <taxon>Prevotella</taxon>
    </lineage>
</organism>
<sequence>MRKGIFIILLTVVLAAITARGQVRTVQHRPYTDLRPLHFGILVGMNMQDIEFTNLGPQTITQEDGTTAERTILCDADRWSSGFSVGVLADLRLHTHLNLRFSPTMHFGAKHLSFRDPSALDQQGQPSIQTQDMKNTYISFPVDLKFSAERWNNYRPYMIAGANPMINLTSKSQDYIQLKRSDLFLELGVGCDFYLPFFKLIPELKFCYSLRDALDHGHSDELKDANKRIYTNAVASGHSKMIVLTFYFE</sequence>
<keyword evidence="3" id="KW-1185">Reference proteome</keyword>
<accession>A0A1I0NZ11</accession>
<gene>
    <name evidence="2" type="ORF">SAMN04487850_1459</name>
</gene>
<dbReference type="Pfam" id="PF13568">
    <property type="entry name" value="OMP_b-brl_2"/>
    <property type="match status" value="1"/>
</dbReference>
<proteinExistence type="predicted"/>
<dbReference type="InterPro" id="IPR025665">
    <property type="entry name" value="Beta-barrel_OMP_2"/>
</dbReference>
<protein>
    <submittedName>
        <fullName evidence="2">Probable protein-translocating porin PorT</fullName>
    </submittedName>
</protein>
<dbReference type="Proteomes" id="UP000199373">
    <property type="component" value="Unassembled WGS sequence"/>
</dbReference>
<dbReference type="EMBL" id="FOIQ01000003">
    <property type="protein sequence ID" value="SEW07068.1"/>
    <property type="molecule type" value="Genomic_DNA"/>
</dbReference>
<evidence type="ECO:0000259" key="1">
    <source>
        <dbReference type="Pfam" id="PF13568"/>
    </source>
</evidence>
<evidence type="ECO:0000313" key="3">
    <source>
        <dbReference type="Proteomes" id="UP000199373"/>
    </source>
</evidence>
<dbReference type="AlphaFoldDB" id="A0A1I0NZ11"/>
<reference evidence="2 3" key="1">
    <citation type="submission" date="2016-10" db="EMBL/GenBank/DDBJ databases">
        <authorList>
            <person name="de Groot N.N."/>
        </authorList>
    </citation>
    <scope>NUCLEOTIDE SEQUENCE [LARGE SCALE GENOMIC DNA]</scope>
    <source>
        <strain evidence="2 3">TC2-24</strain>
    </source>
</reference>
<evidence type="ECO:0000313" key="2">
    <source>
        <dbReference type="EMBL" id="SEW07068.1"/>
    </source>
</evidence>
<feature type="domain" description="Outer membrane protein beta-barrel" evidence="1">
    <location>
        <begin position="30"/>
        <end position="214"/>
    </location>
</feature>